<dbReference type="GO" id="GO:0016740">
    <property type="term" value="F:transferase activity"/>
    <property type="evidence" value="ECO:0007669"/>
    <property type="project" value="UniProtKB-KW"/>
</dbReference>
<proteinExistence type="inferred from homology"/>
<keyword evidence="3" id="KW-0808">Transferase</keyword>
<evidence type="ECO:0000259" key="2">
    <source>
        <dbReference type="Pfam" id="PF02397"/>
    </source>
</evidence>
<organism evidence="3 4">
    <name type="scientific">Paracerasibacillus soli</name>
    <dbReference type="NCBI Taxonomy" id="480284"/>
    <lineage>
        <taxon>Bacteria</taxon>
        <taxon>Bacillati</taxon>
        <taxon>Bacillota</taxon>
        <taxon>Bacilli</taxon>
        <taxon>Bacillales</taxon>
        <taxon>Bacillaceae</taxon>
        <taxon>Paracerasibacillus</taxon>
    </lineage>
</organism>
<accession>A0ABU5CMH0</accession>
<name>A0ABU5CMH0_9BACI</name>
<dbReference type="InterPro" id="IPR003362">
    <property type="entry name" value="Bact_transf"/>
</dbReference>
<keyword evidence="4" id="KW-1185">Reference proteome</keyword>
<evidence type="ECO:0000313" key="4">
    <source>
        <dbReference type="Proteomes" id="UP001275315"/>
    </source>
</evidence>
<feature type="domain" description="Bacterial sugar transferase" evidence="2">
    <location>
        <begin position="11"/>
        <end position="114"/>
    </location>
</feature>
<protein>
    <submittedName>
        <fullName evidence="3">Sugar transferase</fullName>
    </submittedName>
</protein>
<comment type="caution">
    <text evidence="3">The sequence shown here is derived from an EMBL/GenBank/DDBJ whole genome shotgun (WGS) entry which is preliminary data.</text>
</comment>
<evidence type="ECO:0000256" key="1">
    <source>
        <dbReference type="ARBA" id="ARBA00006464"/>
    </source>
</evidence>
<dbReference type="Proteomes" id="UP001275315">
    <property type="component" value="Unassembled WGS sequence"/>
</dbReference>
<evidence type="ECO:0000313" key="3">
    <source>
        <dbReference type="EMBL" id="MDY0407567.1"/>
    </source>
</evidence>
<dbReference type="PANTHER" id="PTHR30576:SF0">
    <property type="entry name" value="UNDECAPRENYL-PHOSPHATE N-ACETYLGALACTOSAMINYL 1-PHOSPHATE TRANSFERASE-RELATED"/>
    <property type="match status" value="1"/>
</dbReference>
<comment type="similarity">
    <text evidence="1">Belongs to the bacterial sugar transferase family.</text>
</comment>
<dbReference type="EMBL" id="JAWDIQ010000001">
    <property type="protein sequence ID" value="MDY0407567.1"/>
    <property type="molecule type" value="Genomic_DNA"/>
</dbReference>
<gene>
    <name evidence="3" type="ORF">RWD45_01620</name>
</gene>
<sequence>MPHTFKFFRYDQRIYTEIGSVLHKYKLYKLPLLWNVLKGDMSLIGPEPENPDVANYYNRYQMNRLIARPGIIGYAQLHGLNNITHRKKVEYDLYYVHNQSYLLDLKIAWAYLRIFMKKTVDSKKPKAVDLQVEDYKSSN</sequence>
<dbReference type="RefSeq" id="WP_320378373.1">
    <property type="nucleotide sequence ID" value="NZ_JAWDIQ010000001.1"/>
</dbReference>
<dbReference type="Pfam" id="PF02397">
    <property type="entry name" value="Bac_transf"/>
    <property type="match status" value="1"/>
</dbReference>
<dbReference type="PANTHER" id="PTHR30576">
    <property type="entry name" value="COLANIC BIOSYNTHESIS UDP-GLUCOSE LIPID CARRIER TRANSFERASE"/>
    <property type="match status" value="1"/>
</dbReference>
<reference evidence="3 4" key="1">
    <citation type="submission" date="2023-10" db="EMBL/GenBank/DDBJ databases">
        <title>Virgibacillus soli CC-YMP-6 genome.</title>
        <authorList>
            <person name="Miliotis G."/>
            <person name="Sengupta P."/>
            <person name="Hameed A."/>
            <person name="Chuvochina M."/>
            <person name="Mcdonagh F."/>
            <person name="Simpson A.C."/>
            <person name="Singh N.K."/>
            <person name="Rekha P.D."/>
            <person name="Raman K."/>
            <person name="Hugenholtz P."/>
            <person name="Venkateswaran K."/>
        </authorList>
    </citation>
    <scope>NUCLEOTIDE SEQUENCE [LARGE SCALE GENOMIC DNA]</scope>
    <source>
        <strain evidence="3 4">CC-YMP-6</strain>
    </source>
</reference>